<proteinExistence type="predicted"/>
<evidence type="ECO:0000256" key="1">
    <source>
        <dbReference type="SAM" id="MobiDB-lite"/>
    </source>
</evidence>
<organism evidence="3 4">
    <name type="scientific">Microbacterium hominis</name>
    <dbReference type="NCBI Taxonomy" id="162426"/>
    <lineage>
        <taxon>Bacteria</taxon>
        <taxon>Bacillati</taxon>
        <taxon>Actinomycetota</taxon>
        <taxon>Actinomycetes</taxon>
        <taxon>Micrococcales</taxon>
        <taxon>Microbacteriaceae</taxon>
        <taxon>Microbacterium</taxon>
    </lineage>
</organism>
<feature type="compositionally biased region" description="Low complexity" evidence="1">
    <location>
        <begin position="63"/>
        <end position="81"/>
    </location>
</feature>
<feature type="transmembrane region" description="Helical" evidence="2">
    <location>
        <begin position="12"/>
        <end position="36"/>
    </location>
</feature>
<dbReference type="EMBL" id="CP025299">
    <property type="protein sequence ID" value="AUG30658.1"/>
    <property type="molecule type" value="Genomic_DNA"/>
</dbReference>
<evidence type="ECO:0000256" key="2">
    <source>
        <dbReference type="SAM" id="Phobius"/>
    </source>
</evidence>
<evidence type="ECO:0000313" key="4">
    <source>
        <dbReference type="Proteomes" id="UP000233276"/>
    </source>
</evidence>
<accession>A0A2K9DQH6</accession>
<name>A0A2K9DQH6_9MICO</name>
<evidence type="ECO:0000313" key="3">
    <source>
        <dbReference type="EMBL" id="AUG30658.1"/>
    </source>
</evidence>
<gene>
    <name evidence="3" type="ORF">CXR34_15085</name>
</gene>
<dbReference type="KEGG" id="mhos:CXR34_15085"/>
<reference evidence="3 4" key="1">
    <citation type="submission" date="2017-12" db="EMBL/GenBank/DDBJ databases">
        <title>Isolation and characterization of estrogens degradatiion strain Microbacterium hominis SJTG1.</title>
        <authorList>
            <person name="Xiong W."/>
            <person name="Yin C."/>
            <person name="Zheng D."/>
            <person name="Liang R."/>
        </authorList>
    </citation>
    <scope>NUCLEOTIDE SEQUENCE [LARGE SCALE GENOMIC DNA]</scope>
    <source>
        <strain evidence="3 4">SJTG1</strain>
    </source>
</reference>
<dbReference type="AlphaFoldDB" id="A0A2K9DQH6"/>
<keyword evidence="2" id="KW-0812">Transmembrane</keyword>
<feature type="region of interest" description="Disordered" evidence="1">
    <location>
        <begin position="63"/>
        <end position="83"/>
    </location>
</feature>
<sequence length="320" mass="32002">MPRQRRFTATRGGVTVIAIGLTVLAVAVAALSIAALRQGRGPAEPETTAGPAPTFTYVQRTPTASAVPTPTPTASADTAPGPDERFLSVGAEAMWRGTAGACGGAAPLIERSGDEGTTWQNVTPTAKGIAQLQSLTSFGGRNATAVADLGAACAKTTLRTYTDGQFWEPYPDIFAVDTYALPGERAVVVDGALIAAPCATPWGLRSTGGAAALVCDGTAYRLDGQAWTALSGDARAVAVTAGGVYVAQTDAACTTTATTTTTTAGIRVTGHPTGSSAIDLGCVEMDAAEAAGPVALDATATGSGTSLALWAGTRIIAVAN</sequence>
<keyword evidence="2" id="KW-1133">Transmembrane helix</keyword>
<protein>
    <submittedName>
        <fullName evidence="3">Uncharacterized protein</fullName>
    </submittedName>
</protein>
<dbReference type="Proteomes" id="UP000233276">
    <property type="component" value="Chromosome"/>
</dbReference>
<keyword evidence="2" id="KW-0472">Membrane</keyword>
<dbReference type="RefSeq" id="WP_101306874.1">
    <property type="nucleotide sequence ID" value="NZ_CP025299.1"/>
</dbReference>